<evidence type="ECO:0000313" key="2">
    <source>
        <dbReference type="Proteomes" id="UP000735302"/>
    </source>
</evidence>
<sequence length="143" mass="16456">MDVDSMHAAIEREKKFVDIFTTNEWKTIPYGFDEQFKQMKLRGRGKHPSGEKLRLNPVYKKILPISQITKSDLLELCKKLVIPREYRAWYANLLSSDTSTDNAPEPAADYTGVEQTALIRIETENLIFAVIVCLRFGLQGIFM</sequence>
<dbReference type="EMBL" id="BLXT01003735">
    <property type="protein sequence ID" value="GFO04076.1"/>
    <property type="molecule type" value="Genomic_DNA"/>
</dbReference>
<evidence type="ECO:0000313" key="1">
    <source>
        <dbReference type="EMBL" id="GFO04076.1"/>
    </source>
</evidence>
<gene>
    <name evidence="1" type="ORF">PoB_003058100</name>
</gene>
<reference evidence="1 2" key="1">
    <citation type="journal article" date="2021" name="Elife">
        <title>Chloroplast acquisition without the gene transfer in kleptoplastic sea slugs, Plakobranchus ocellatus.</title>
        <authorList>
            <person name="Maeda T."/>
            <person name="Takahashi S."/>
            <person name="Yoshida T."/>
            <person name="Shimamura S."/>
            <person name="Takaki Y."/>
            <person name="Nagai Y."/>
            <person name="Toyoda A."/>
            <person name="Suzuki Y."/>
            <person name="Arimoto A."/>
            <person name="Ishii H."/>
            <person name="Satoh N."/>
            <person name="Nishiyama T."/>
            <person name="Hasebe M."/>
            <person name="Maruyama T."/>
            <person name="Minagawa J."/>
            <person name="Obokata J."/>
            <person name="Shigenobu S."/>
        </authorList>
    </citation>
    <scope>NUCLEOTIDE SEQUENCE [LARGE SCALE GENOMIC DNA]</scope>
</reference>
<protein>
    <submittedName>
        <fullName evidence="1">Uncharacterized protein</fullName>
    </submittedName>
</protein>
<proteinExistence type="predicted"/>
<dbReference type="Proteomes" id="UP000735302">
    <property type="component" value="Unassembled WGS sequence"/>
</dbReference>
<keyword evidence="2" id="KW-1185">Reference proteome</keyword>
<accession>A0AAV3ZYP7</accession>
<organism evidence="1 2">
    <name type="scientific">Plakobranchus ocellatus</name>
    <dbReference type="NCBI Taxonomy" id="259542"/>
    <lineage>
        <taxon>Eukaryota</taxon>
        <taxon>Metazoa</taxon>
        <taxon>Spiralia</taxon>
        <taxon>Lophotrochozoa</taxon>
        <taxon>Mollusca</taxon>
        <taxon>Gastropoda</taxon>
        <taxon>Heterobranchia</taxon>
        <taxon>Euthyneura</taxon>
        <taxon>Panpulmonata</taxon>
        <taxon>Sacoglossa</taxon>
        <taxon>Placobranchoidea</taxon>
        <taxon>Plakobranchidae</taxon>
        <taxon>Plakobranchus</taxon>
    </lineage>
</organism>
<comment type="caution">
    <text evidence="1">The sequence shown here is derived from an EMBL/GenBank/DDBJ whole genome shotgun (WGS) entry which is preliminary data.</text>
</comment>
<dbReference type="AlphaFoldDB" id="A0AAV3ZYP7"/>
<name>A0AAV3ZYP7_9GAST</name>